<dbReference type="SUPFAM" id="SSF47413">
    <property type="entry name" value="lambda repressor-like DNA-binding domains"/>
    <property type="match status" value="1"/>
</dbReference>
<proteinExistence type="predicted"/>
<evidence type="ECO:0000313" key="3">
    <source>
        <dbReference type="Proteomes" id="UP000310553"/>
    </source>
</evidence>
<dbReference type="AlphaFoldDB" id="A0AA92EBS3"/>
<dbReference type="InterPro" id="IPR001387">
    <property type="entry name" value="Cro/C1-type_HTH"/>
</dbReference>
<dbReference type="InterPro" id="IPR010982">
    <property type="entry name" value="Lambda_DNA-bd_dom_sf"/>
</dbReference>
<dbReference type="Gene3D" id="1.10.260.40">
    <property type="entry name" value="lambda repressor-like DNA-binding domains"/>
    <property type="match status" value="1"/>
</dbReference>
<sequence length="96" mass="10435">MEYAELIDKAKHGRSVNVMAKELGIPQTTLNGYARGDRMPDYTTALILAREAGVNALEALKAIAFEDARRKGMLDTAKKVFRSLLSAAKPRASQAA</sequence>
<evidence type="ECO:0000313" key="2">
    <source>
        <dbReference type="EMBL" id="QCX48955.1"/>
    </source>
</evidence>
<dbReference type="Proteomes" id="UP000310553">
    <property type="component" value="Chromosome"/>
</dbReference>
<name>A0AA92EBS3_RALSL</name>
<evidence type="ECO:0000259" key="1">
    <source>
        <dbReference type="Pfam" id="PF01381"/>
    </source>
</evidence>
<reference evidence="2 3" key="1">
    <citation type="submission" date="2019-04" db="EMBL/GenBank/DDBJ databases">
        <title>Complete Genome of UW386 and Higher Quality Genome of UW700.</title>
        <authorList>
            <person name="Jacobs J."/>
            <person name="Perez A."/>
            <person name="Steidl O."/>
            <person name="Allen C."/>
        </authorList>
    </citation>
    <scope>NUCLEOTIDE SEQUENCE [LARGE SCALE GENOMIC DNA]</scope>
    <source>
        <strain evidence="2 3">UW386</strain>
    </source>
</reference>
<accession>A0AA92EBS3</accession>
<feature type="domain" description="HTH cro/C1-type" evidence="1">
    <location>
        <begin position="11"/>
        <end position="55"/>
    </location>
</feature>
<dbReference type="GO" id="GO:0003677">
    <property type="term" value="F:DNA binding"/>
    <property type="evidence" value="ECO:0007669"/>
    <property type="project" value="InterPro"/>
</dbReference>
<organism evidence="2 3">
    <name type="scientific">Ralstonia solanacearum</name>
    <name type="common">Pseudomonas solanacearum</name>
    <dbReference type="NCBI Taxonomy" id="305"/>
    <lineage>
        <taxon>Bacteria</taxon>
        <taxon>Pseudomonadati</taxon>
        <taxon>Pseudomonadota</taxon>
        <taxon>Betaproteobacteria</taxon>
        <taxon>Burkholderiales</taxon>
        <taxon>Burkholderiaceae</taxon>
        <taxon>Ralstonia</taxon>
        <taxon>Ralstonia solanacearum species complex</taxon>
    </lineage>
</organism>
<dbReference type="EMBL" id="CP039339">
    <property type="protein sequence ID" value="QCX48955.1"/>
    <property type="molecule type" value="Genomic_DNA"/>
</dbReference>
<protein>
    <submittedName>
        <fullName evidence="2">XRE family transcriptional regulator</fullName>
    </submittedName>
</protein>
<dbReference type="CDD" id="cd00093">
    <property type="entry name" value="HTH_XRE"/>
    <property type="match status" value="1"/>
</dbReference>
<gene>
    <name evidence="2" type="ORF">E7Z57_07435</name>
</gene>
<dbReference type="Pfam" id="PF01381">
    <property type="entry name" value="HTH_3"/>
    <property type="match status" value="1"/>
</dbReference>